<evidence type="ECO:0000313" key="2">
    <source>
        <dbReference type="EnsemblMetazoa" id="CLYHEMP004526.1"/>
    </source>
</evidence>
<organism evidence="2 3">
    <name type="scientific">Clytia hemisphaerica</name>
    <dbReference type="NCBI Taxonomy" id="252671"/>
    <lineage>
        <taxon>Eukaryota</taxon>
        <taxon>Metazoa</taxon>
        <taxon>Cnidaria</taxon>
        <taxon>Hydrozoa</taxon>
        <taxon>Hydroidolina</taxon>
        <taxon>Leptothecata</taxon>
        <taxon>Obeliida</taxon>
        <taxon>Clytiidae</taxon>
        <taxon>Clytia</taxon>
    </lineage>
</organism>
<protein>
    <submittedName>
        <fullName evidence="2">Uncharacterized protein</fullName>
    </submittedName>
</protein>
<keyword evidence="1" id="KW-1133">Transmembrane helix</keyword>
<evidence type="ECO:0000256" key="1">
    <source>
        <dbReference type="SAM" id="Phobius"/>
    </source>
</evidence>
<keyword evidence="3" id="KW-1185">Reference proteome</keyword>
<evidence type="ECO:0000313" key="3">
    <source>
        <dbReference type="Proteomes" id="UP000594262"/>
    </source>
</evidence>
<feature type="transmembrane region" description="Helical" evidence="1">
    <location>
        <begin position="80"/>
        <end position="102"/>
    </location>
</feature>
<keyword evidence="1" id="KW-0472">Membrane</keyword>
<feature type="transmembrane region" description="Helical" evidence="1">
    <location>
        <begin position="38"/>
        <end position="60"/>
    </location>
</feature>
<sequence>MDYLEQEMSKRRWLRQQRFKEEQQYNDQSCNMAINYRVGTIIIAAITIIGAIFDSVQLFFPAKGVTKQFQYLNNVTLHQALSIIGNLLSLMTSSCLYFVISIDIKTNVQRRRFLIPYTVWGFIVCIWRFTAFTILVLRFGNEIDNVTYAMWLGGAIIMFLFSLVEFSYYRLLSHDNGSRLDSKSLMLKERPFQLRRYRLGVTGRIYYNDDEEDVEAGKKKKKKEKKGDKDFLRSKMKDMNANLFMP</sequence>
<proteinExistence type="predicted"/>
<reference evidence="2" key="1">
    <citation type="submission" date="2021-01" db="UniProtKB">
        <authorList>
            <consortium name="EnsemblMetazoa"/>
        </authorList>
    </citation>
    <scope>IDENTIFICATION</scope>
</reference>
<feature type="transmembrane region" description="Helical" evidence="1">
    <location>
        <begin position="148"/>
        <end position="169"/>
    </location>
</feature>
<dbReference type="EnsemblMetazoa" id="CLYHEMT004526.1">
    <property type="protein sequence ID" value="CLYHEMP004526.1"/>
    <property type="gene ID" value="CLYHEMG004526"/>
</dbReference>
<dbReference type="AlphaFoldDB" id="A0A7M5URC7"/>
<accession>A0A7M5URC7</accession>
<dbReference type="Proteomes" id="UP000594262">
    <property type="component" value="Unplaced"/>
</dbReference>
<name>A0A7M5URC7_9CNID</name>
<feature type="transmembrane region" description="Helical" evidence="1">
    <location>
        <begin position="114"/>
        <end position="136"/>
    </location>
</feature>
<keyword evidence="1" id="KW-0812">Transmembrane</keyword>